<dbReference type="PANTHER" id="PTHR43908:SF3">
    <property type="entry name" value="AT29763P-RELATED"/>
    <property type="match status" value="1"/>
</dbReference>
<dbReference type="Proteomes" id="UP001448207">
    <property type="component" value="Unassembled WGS sequence"/>
</dbReference>
<keyword evidence="2" id="KW-0812">Transmembrane</keyword>
<evidence type="ECO:0000313" key="3">
    <source>
        <dbReference type="EMBL" id="KAL0077480.1"/>
    </source>
</evidence>
<feature type="region of interest" description="Disordered" evidence="1">
    <location>
        <begin position="1"/>
        <end position="39"/>
    </location>
</feature>
<sequence>MAEPATVINESSTSGTRQRPRAGSQSVKTSSDNKYTPEQAMAVKEILACGTEVLSDPRKKAIHDSSGGDPEQRGNAGASFASAFSNARGFQRGGMGEEISPEDLFNTFFNGGFGESFGGPGFSSATFVGPGFRTQTFYTGGGAGGRTTQTFAQQTTYPWWTSLIQLLPLIILVGYAFISGLFNASER</sequence>
<proteinExistence type="predicted"/>
<organism evidence="3 4">
    <name type="scientific">Phycomyces blakesleeanus</name>
    <dbReference type="NCBI Taxonomy" id="4837"/>
    <lineage>
        <taxon>Eukaryota</taxon>
        <taxon>Fungi</taxon>
        <taxon>Fungi incertae sedis</taxon>
        <taxon>Mucoromycota</taxon>
        <taxon>Mucoromycotina</taxon>
        <taxon>Mucoromycetes</taxon>
        <taxon>Mucorales</taxon>
        <taxon>Phycomycetaceae</taxon>
        <taxon>Phycomyces</taxon>
    </lineage>
</organism>
<gene>
    <name evidence="3" type="ORF">J3Q64DRAFT_1767908</name>
</gene>
<protein>
    <recommendedName>
        <fullName evidence="5">J domain-containing protein</fullName>
    </recommendedName>
</protein>
<name>A0ABR3AM32_PHYBL</name>
<keyword evidence="2" id="KW-1133">Transmembrane helix</keyword>
<dbReference type="EMBL" id="JBCLYO010000027">
    <property type="protein sequence ID" value="KAL0077480.1"/>
    <property type="molecule type" value="Genomic_DNA"/>
</dbReference>
<accession>A0ABR3AM32</accession>
<evidence type="ECO:0000313" key="4">
    <source>
        <dbReference type="Proteomes" id="UP001448207"/>
    </source>
</evidence>
<feature type="transmembrane region" description="Helical" evidence="2">
    <location>
        <begin position="157"/>
        <end position="178"/>
    </location>
</feature>
<evidence type="ECO:0000256" key="2">
    <source>
        <dbReference type="SAM" id="Phobius"/>
    </source>
</evidence>
<dbReference type="PANTHER" id="PTHR43908">
    <property type="entry name" value="AT29763P-RELATED"/>
    <property type="match status" value="1"/>
</dbReference>
<comment type="caution">
    <text evidence="3">The sequence shown here is derived from an EMBL/GenBank/DDBJ whole genome shotgun (WGS) entry which is preliminary data.</text>
</comment>
<evidence type="ECO:0008006" key="5">
    <source>
        <dbReference type="Google" id="ProtNLM"/>
    </source>
</evidence>
<dbReference type="InterPro" id="IPR051100">
    <property type="entry name" value="DnaJ_subfamily_B/C"/>
</dbReference>
<evidence type="ECO:0000256" key="1">
    <source>
        <dbReference type="SAM" id="MobiDB-lite"/>
    </source>
</evidence>
<keyword evidence="4" id="KW-1185">Reference proteome</keyword>
<reference evidence="3 4" key="1">
    <citation type="submission" date="2024-04" db="EMBL/GenBank/DDBJ databases">
        <title>Symmetric and asymmetric DNA N6-adenine methylation regulates different biological responses in Mucorales.</title>
        <authorList>
            <consortium name="Lawrence Berkeley National Laboratory"/>
            <person name="Lax C."/>
            <person name="Mondo S.J."/>
            <person name="Osorio-Concepcion M."/>
            <person name="Muszewska A."/>
            <person name="Corrochano-Luque M."/>
            <person name="Gutierrez G."/>
            <person name="Riley R."/>
            <person name="Lipzen A."/>
            <person name="Guo J."/>
            <person name="Hundley H."/>
            <person name="Amirebrahimi M."/>
            <person name="Ng V."/>
            <person name="Lorenzo-Gutierrez D."/>
            <person name="Binder U."/>
            <person name="Yang J."/>
            <person name="Song Y."/>
            <person name="Canovas D."/>
            <person name="Navarro E."/>
            <person name="Freitag M."/>
            <person name="Gabaldon T."/>
            <person name="Grigoriev I.V."/>
            <person name="Corrochano L.M."/>
            <person name="Nicolas F.E."/>
            <person name="Garre V."/>
        </authorList>
    </citation>
    <scope>NUCLEOTIDE SEQUENCE [LARGE SCALE GENOMIC DNA]</scope>
    <source>
        <strain evidence="3 4">L51</strain>
    </source>
</reference>
<keyword evidence="2" id="KW-0472">Membrane</keyword>
<feature type="compositionally biased region" description="Polar residues" evidence="1">
    <location>
        <begin position="8"/>
        <end position="36"/>
    </location>
</feature>